<gene>
    <name evidence="1" type="ORF">BOH78_2765</name>
</gene>
<organism evidence="1 2">
    <name type="scientific">Pichia kudriavzevii</name>
    <name type="common">Yeast</name>
    <name type="synonym">Issatchenkia orientalis</name>
    <dbReference type="NCBI Taxonomy" id="4909"/>
    <lineage>
        <taxon>Eukaryota</taxon>
        <taxon>Fungi</taxon>
        <taxon>Dikarya</taxon>
        <taxon>Ascomycota</taxon>
        <taxon>Saccharomycotina</taxon>
        <taxon>Pichiomycetes</taxon>
        <taxon>Pichiales</taxon>
        <taxon>Pichiaceae</taxon>
        <taxon>Pichia</taxon>
    </lineage>
</organism>
<evidence type="ECO:0000313" key="2">
    <source>
        <dbReference type="Proteomes" id="UP000189274"/>
    </source>
</evidence>
<sequence>MAIQQPNFHLLIRYPQLHQRIIHIHGLSLLKIQQVTIYQRI</sequence>
<dbReference type="EMBL" id="MQVM01000012">
    <property type="protein sequence ID" value="ONH73918.1"/>
    <property type="molecule type" value="Genomic_DNA"/>
</dbReference>
<name>A0A1V2LLP8_PICKU</name>
<dbReference type="Proteomes" id="UP000189274">
    <property type="component" value="Unassembled WGS sequence"/>
</dbReference>
<comment type="caution">
    <text evidence="1">The sequence shown here is derived from an EMBL/GenBank/DDBJ whole genome shotgun (WGS) entry which is preliminary data.</text>
</comment>
<protein>
    <submittedName>
        <fullName evidence="1">Uncharacterized protein</fullName>
    </submittedName>
</protein>
<reference evidence="2" key="1">
    <citation type="journal article" date="2017" name="Genome Announc.">
        <title>Genome sequences of Cyberlindnera fabianii 65, Pichia kudriavzevii 129, and Saccharomyces cerevisiae 131 isolated from fermented masau fruits in Zimbabwe.</title>
        <authorList>
            <person name="van Rijswijck I.M.H."/>
            <person name="Derks M.F.L."/>
            <person name="Abee T."/>
            <person name="de Ridder D."/>
            <person name="Smid E.J."/>
        </authorList>
    </citation>
    <scope>NUCLEOTIDE SEQUENCE [LARGE SCALE GENOMIC DNA]</scope>
    <source>
        <strain evidence="2">129</strain>
    </source>
</reference>
<accession>A0A1V2LLP8</accession>
<evidence type="ECO:0000313" key="1">
    <source>
        <dbReference type="EMBL" id="ONH73918.1"/>
    </source>
</evidence>
<dbReference type="AlphaFoldDB" id="A0A1V2LLP8"/>
<proteinExistence type="predicted"/>